<evidence type="ECO:0000256" key="5">
    <source>
        <dbReference type="RuleBase" id="RU367091"/>
    </source>
</evidence>
<organism evidence="7 8">
    <name type="scientific">Leptidea sinapis</name>
    <dbReference type="NCBI Taxonomy" id="189913"/>
    <lineage>
        <taxon>Eukaryota</taxon>
        <taxon>Metazoa</taxon>
        <taxon>Ecdysozoa</taxon>
        <taxon>Arthropoda</taxon>
        <taxon>Hexapoda</taxon>
        <taxon>Insecta</taxon>
        <taxon>Pterygota</taxon>
        <taxon>Neoptera</taxon>
        <taxon>Endopterygota</taxon>
        <taxon>Lepidoptera</taxon>
        <taxon>Glossata</taxon>
        <taxon>Ditrysia</taxon>
        <taxon>Papilionoidea</taxon>
        <taxon>Pieridae</taxon>
        <taxon>Dismorphiinae</taxon>
        <taxon>Leptidea</taxon>
    </lineage>
</organism>
<evidence type="ECO:0000256" key="3">
    <source>
        <dbReference type="ARBA" id="ARBA00022803"/>
    </source>
</evidence>
<dbReference type="EMBL" id="FZQP02004446">
    <property type="protein sequence ID" value="VVD00133.1"/>
    <property type="molecule type" value="Genomic_DNA"/>
</dbReference>
<comment type="similarity">
    <text evidence="1 5">Belongs to the EMC2 family.</text>
</comment>
<dbReference type="SUPFAM" id="SSF48452">
    <property type="entry name" value="TPR-like"/>
    <property type="match status" value="1"/>
</dbReference>
<protein>
    <recommendedName>
        <fullName evidence="5">ER membrane protein complex subunit 2</fullName>
    </recommendedName>
</protein>
<accession>A0A5E4QR26</accession>
<dbReference type="InterPro" id="IPR019734">
    <property type="entry name" value="TPR_rpt"/>
</dbReference>
<dbReference type="InterPro" id="IPR039856">
    <property type="entry name" value="EMC2-like"/>
</dbReference>
<keyword evidence="8" id="KW-1185">Reference proteome</keyword>
<gene>
    <name evidence="7" type="ORF">LSINAPIS_LOCUS10833</name>
</gene>
<dbReference type="GO" id="GO:0072546">
    <property type="term" value="C:EMC complex"/>
    <property type="evidence" value="ECO:0007669"/>
    <property type="project" value="UniProtKB-UniRule"/>
</dbReference>
<dbReference type="InterPro" id="IPR011990">
    <property type="entry name" value="TPR-like_helical_dom_sf"/>
</dbReference>
<dbReference type="Proteomes" id="UP000324832">
    <property type="component" value="Unassembled WGS sequence"/>
</dbReference>
<name>A0A5E4QR26_9NEOP</name>
<keyword evidence="3 4" id="KW-0802">TPR repeat</keyword>
<dbReference type="Pfam" id="PF22890">
    <property type="entry name" value="TPR_EMC2"/>
    <property type="match status" value="1"/>
</dbReference>
<feature type="repeat" description="TPR" evidence="4">
    <location>
        <begin position="152"/>
        <end position="185"/>
    </location>
</feature>
<reference evidence="7 8" key="1">
    <citation type="submission" date="2017-07" db="EMBL/GenBank/DDBJ databases">
        <authorList>
            <person name="Talla V."/>
            <person name="Backstrom N."/>
        </authorList>
    </citation>
    <scope>NUCLEOTIDE SEQUENCE [LARGE SCALE GENOMIC DNA]</scope>
</reference>
<comment type="subunit">
    <text evidence="5">Component of the ER membrane protein complex (EMC).</text>
</comment>
<evidence type="ECO:0000256" key="4">
    <source>
        <dbReference type="PROSITE-ProRule" id="PRU00339"/>
    </source>
</evidence>
<evidence type="ECO:0000313" key="7">
    <source>
        <dbReference type="EMBL" id="VVD00133.1"/>
    </source>
</evidence>
<sequence>MYNYEELSINEIFDLLRKWRDNNERKSNEIMSLSERIMDNLDSQPNEKYLILEQLIMADLDCNYPMLAAKWIEMLDADFPDSLRVMKFKSMWYEAHDNYEQAFGILNKIIKADEINAPPALKRCIAITKAMGMTNEAITKLVEYLNQFMSDMEAWQELSELYLQVQEYSRAAFCIEELILHQPHNHLFHQRLADIRYTMGGVENMELAKTYYCQTLKLNPNNMRALLGLILAANNLLGHYKSSGSAKRKEVWKLCQWAQSEVTKRQREAQGSNDSALTSAMLALTIGD</sequence>
<keyword evidence="2" id="KW-0677">Repeat</keyword>
<feature type="domain" description="EMC2 TPR-like" evidence="6">
    <location>
        <begin position="89"/>
        <end position="195"/>
    </location>
</feature>
<dbReference type="AlphaFoldDB" id="A0A5E4QR26"/>
<dbReference type="PROSITE" id="PS50005">
    <property type="entry name" value="TPR"/>
    <property type="match status" value="1"/>
</dbReference>
<keyword evidence="5" id="KW-0472">Membrane</keyword>
<dbReference type="Gene3D" id="1.25.40.10">
    <property type="entry name" value="Tetratricopeptide repeat domain"/>
    <property type="match status" value="1"/>
</dbReference>
<comment type="function">
    <text evidence="5">Part of the endoplasmic reticulum membrane protein complex (EMC) that enables the energy-independent insertion into endoplasmic reticulum membranes of newly synthesized membrane proteins.</text>
</comment>
<dbReference type="OrthoDB" id="124397at2759"/>
<evidence type="ECO:0000313" key="8">
    <source>
        <dbReference type="Proteomes" id="UP000324832"/>
    </source>
</evidence>
<dbReference type="PANTHER" id="PTHR12760">
    <property type="entry name" value="TETRATRICOPEPTIDE REPEAT PROTEIN"/>
    <property type="match status" value="1"/>
</dbReference>
<evidence type="ECO:0000256" key="2">
    <source>
        <dbReference type="ARBA" id="ARBA00022737"/>
    </source>
</evidence>
<evidence type="ECO:0000256" key="1">
    <source>
        <dbReference type="ARBA" id="ARBA00010361"/>
    </source>
</evidence>
<proteinExistence type="inferred from homology"/>
<comment type="subcellular location">
    <subcellularLocation>
        <location evidence="5">Endoplasmic reticulum membrane</location>
        <topology evidence="5">Peripheral membrane protein</topology>
        <orientation evidence="5">Cytoplasmic side</orientation>
    </subcellularLocation>
</comment>
<evidence type="ECO:0000259" key="6">
    <source>
        <dbReference type="Pfam" id="PF22890"/>
    </source>
</evidence>
<keyword evidence="5" id="KW-0256">Endoplasmic reticulum</keyword>
<dbReference type="InterPro" id="IPR055217">
    <property type="entry name" value="TPR_EMC2"/>
</dbReference>